<dbReference type="AlphaFoldDB" id="A0AA86QD12"/>
<proteinExistence type="predicted"/>
<accession>A0AA86QD12</accession>
<organism evidence="1">
    <name type="scientific">Hexamita inflata</name>
    <dbReference type="NCBI Taxonomy" id="28002"/>
    <lineage>
        <taxon>Eukaryota</taxon>
        <taxon>Metamonada</taxon>
        <taxon>Diplomonadida</taxon>
        <taxon>Hexamitidae</taxon>
        <taxon>Hexamitinae</taxon>
        <taxon>Hexamita</taxon>
    </lineage>
</organism>
<comment type="caution">
    <text evidence="1">The sequence shown here is derived from an EMBL/GenBank/DDBJ whole genome shotgun (WGS) entry which is preliminary data.</text>
</comment>
<gene>
    <name evidence="1" type="ORF">HINF_LOCUS37450</name>
    <name evidence="2" type="ORF">HINF_LOCUS60538</name>
</gene>
<name>A0AA86QD12_9EUKA</name>
<evidence type="ECO:0000313" key="2">
    <source>
        <dbReference type="EMBL" id="CAL6081746.1"/>
    </source>
</evidence>
<protein>
    <submittedName>
        <fullName evidence="2">Hypothetical_protein</fullName>
    </submittedName>
</protein>
<evidence type="ECO:0000313" key="1">
    <source>
        <dbReference type="EMBL" id="CAI9949805.1"/>
    </source>
</evidence>
<dbReference type="Proteomes" id="UP001642409">
    <property type="component" value="Unassembled WGS sequence"/>
</dbReference>
<dbReference type="EMBL" id="CAXDID020000355">
    <property type="protein sequence ID" value="CAL6081746.1"/>
    <property type="molecule type" value="Genomic_DNA"/>
</dbReference>
<reference evidence="1" key="1">
    <citation type="submission" date="2023-06" db="EMBL/GenBank/DDBJ databases">
        <authorList>
            <person name="Kurt Z."/>
        </authorList>
    </citation>
    <scope>NUCLEOTIDE SEQUENCE</scope>
</reference>
<evidence type="ECO:0000313" key="3">
    <source>
        <dbReference type="Proteomes" id="UP001642409"/>
    </source>
</evidence>
<sequence>MMFKPSDLKLISYNTKLQNSINKKKVRCPFQAQTSRLPLSSQVLSEKFTPLENPTFTRAASFTFPKVGRAPLFKQEFVNLQHISPERQFQQLQQKHKATAFDTDFLNTHVRALINEPKLSNFDFLDKKSEFDEVSQVKDKTRYTIHKFDRQINREVGLKLQRGSYSAGKEGSDSPYQPNFDYLKTKITSNVDMKRQSCRK</sequence>
<dbReference type="EMBL" id="CATOUU010000804">
    <property type="protein sequence ID" value="CAI9949805.1"/>
    <property type="molecule type" value="Genomic_DNA"/>
</dbReference>
<reference evidence="2 3" key="2">
    <citation type="submission" date="2024-07" db="EMBL/GenBank/DDBJ databases">
        <authorList>
            <person name="Akdeniz Z."/>
        </authorList>
    </citation>
    <scope>NUCLEOTIDE SEQUENCE [LARGE SCALE GENOMIC DNA]</scope>
</reference>
<keyword evidence="3" id="KW-1185">Reference proteome</keyword>